<dbReference type="Ensembl" id="ENSLBET00000014314.1">
    <property type="protein sequence ID" value="ENSLBEP00000013573.1"/>
    <property type="gene ID" value="ENSLBEG00000010409.1"/>
</dbReference>
<dbReference type="InParanoid" id="A0A3Q3F1T4"/>
<reference evidence="3" key="2">
    <citation type="submission" date="2025-09" db="UniProtKB">
        <authorList>
            <consortium name="Ensembl"/>
        </authorList>
    </citation>
    <scope>IDENTIFICATION</scope>
</reference>
<keyword evidence="4" id="KW-1185">Reference proteome</keyword>
<protein>
    <recommendedName>
        <fullName evidence="2">C-type lectin domain-containing protein</fullName>
    </recommendedName>
</protein>
<dbReference type="PANTHER" id="PTHR45784:SF3">
    <property type="entry name" value="C-TYPE LECTIN DOMAIN FAMILY 4 MEMBER K-LIKE-RELATED"/>
    <property type="match status" value="1"/>
</dbReference>
<proteinExistence type="predicted"/>
<sequence length="169" mass="18970">MHESVFQVFFVCISIFILFGLITPQKATIKRFIITQKDLKGLAVATLLCPDWSSVPPGCVSVFSSRFRPVLSPKTWTAAQRYCREQFADFAIIKDETDGREVKALLNQGKFWMGLKYTWRWSQGGQEQGLLKWARGEPGNGVCATVSPQGWGSKACRSRHQVLCYSGDA</sequence>
<dbReference type="PROSITE" id="PS50041">
    <property type="entry name" value="C_TYPE_LECTIN_2"/>
    <property type="match status" value="1"/>
</dbReference>
<dbReference type="InterPro" id="IPR016186">
    <property type="entry name" value="C-type_lectin-like/link_sf"/>
</dbReference>
<evidence type="ECO:0000256" key="1">
    <source>
        <dbReference type="SAM" id="Phobius"/>
    </source>
</evidence>
<evidence type="ECO:0000313" key="4">
    <source>
        <dbReference type="Proteomes" id="UP000261660"/>
    </source>
</evidence>
<evidence type="ECO:0000313" key="3">
    <source>
        <dbReference type="Ensembl" id="ENSLBEP00000013573.1"/>
    </source>
</evidence>
<dbReference type="InterPro" id="IPR001304">
    <property type="entry name" value="C-type_lectin-like"/>
</dbReference>
<dbReference type="Gene3D" id="3.10.100.10">
    <property type="entry name" value="Mannose-Binding Protein A, subunit A"/>
    <property type="match status" value="1"/>
</dbReference>
<dbReference type="Proteomes" id="UP000261660">
    <property type="component" value="Unplaced"/>
</dbReference>
<keyword evidence="1" id="KW-0812">Transmembrane</keyword>
<reference evidence="3" key="1">
    <citation type="submission" date="2025-08" db="UniProtKB">
        <authorList>
            <consortium name="Ensembl"/>
        </authorList>
    </citation>
    <scope>IDENTIFICATION</scope>
</reference>
<organism evidence="3 4">
    <name type="scientific">Labrus bergylta</name>
    <name type="common">ballan wrasse</name>
    <dbReference type="NCBI Taxonomy" id="56723"/>
    <lineage>
        <taxon>Eukaryota</taxon>
        <taxon>Metazoa</taxon>
        <taxon>Chordata</taxon>
        <taxon>Craniata</taxon>
        <taxon>Vertebrata</taxon>
        <taxon>Euteleostomi</taxon>
        <taxon>Actinopterygii</taxon>
        <taxon>Neopterygii</taxon>
        <taxon>Teleostei</taxon>
        <taxon>Neoteleostei</taxon>
        <taxon>Acanthomorphata</taxon>
        <taxon>Eupercaria</taxon>
        <taxon>Labriformes</taxon>
        <taxon>Labridae</taxon>
        <taxon>Labrus</taxon>
    </lineage>
</organism>
<dbReference type="STRING" id="56723.ENSLBEP00000013573"/>
<dbReference type="Pfam" id="PF00059">
    <property type="entry name" value="Lectin_C"/>
    <property type="match status" value="1"/>
</dbReference>
<dbReference type="AlphaFoldDB" id="A0A3Q3F1T4"/>
<dbReference type="SMART" id="SM00034">
    <property type="entry name" value="CLECT"/>
    <property type="match status" value="1"/>
</dbReference>
<feature type="transmembrane region" description="Helical" evidence="1">
    <location>
        <begin position="6"/>
        <end position="23"/>
    </location>
</feature>
<dbReference type="GeneTree" id="ENSGT01120000277001"/>
<dbReference type="CDD" id="cd00037">
    <property type="entry name" value="CLECT"/>
    <property type="match status" value="1"/>
</dbReference>
<dbReference type="PANTHER" id="PTHR45784">
    <property type="entry name" value="C-TYPE LECTIN DOMAIN FAMILY 20 MEMBER A-RELATED"/>
    <property type="match status" value="1"/>
</dbReference>
<keyword evidence="1" id="KW-0472">Membrane</keyword>
<feature type="domain" description="C-type lectin" evidence="2">
    <location>
        <begin position="72"/>
        <end position="165"/>
    </location>
</feature>
<accession>A0A3Q3F1T4</accession>
<keyword evidence="1" id="KW-1133">Transmembrane helix</keyword>
<name>A0A3Q3F1T4_9LABR</name>
<dbReference type="SUPFAM" id="SSF56436">
    <property type="entry name" value="C-type lectin-like"/>
    <property type="match status" value="1"/>
</dbReference>
<evidence type="ECO:0000259" key="2">
    <source>
        <dbReference type="PROSITE" id="PS50041"/>
    </source>
</evidence>
<dbReference type="InterPro" id="IPR016187">
    <property type="entry name" value="CTDL_fold"/>
</dbReference>